<dbReference type="Proteomes" id="UP000091857">
    <property type="component" value="Chromosome 10"/>
</dbReference>
<evidence type="ECO:0000313" key="1">
    <source>
        <dbReference type="EMBL" id="KAG8645982.1"/>
    </source>
</evidence>
<gene>
    <name evidence="1" type="ORF">MANES_10G109626v8</name>
</gene>
<protein>
    <submittedName>
        <fullName evidence="1">Uncharacterized protein</fullName>
    </submittedName>
</protein>
<accession>A0ACB7H0A8</accession>
<reference evidence="2" key="1">
    <citation type="journal article" date="2016" name="Nat. Biotechnol.">
        <title>Sequencing wild and cultivated cassava and related species reveals extensive interspecific hybridization and genetic diversity.</title>
        <authorList>
            <person name="Bredeson J.V."/>
            <person name="Lyons J.B."/>
            <person name="Prochnik S.E."/>
            <person name="Wu G.A."/>
            <person name="Ha C.M."/>
            <person name="Edsinger-Gonzales E."/>
            <person name="Grimwood J."/>
            <person name="Schmutz J."/>
            <person name="Rabbi I.Y."/>
            <person name="Egesi C."/>
            <person name="Nauluvula P."/>
            <person name="Lebot V."/>
            <person name="Ndunguru J."/>
            <person name="Mkamilo G."/>
            <person name="Bart R.S."/>
            <person name="Setter T.L."/>
            <person name="Gleadow R.M."/>
            <person name="Kulakow P."/>
            <person name="Ferguson M.E."/>
            <person name="Rounsley S."/>
            <person name="Rokhsar D.S."/>
        </authorList>
    </citation>
    <scope>NUCLEOTIDE SEQUENCE [LARGE SCALE GENOMIC DNA]</scope>
    <source>
        <strain evidence="2">cv. AM560-2</strain>
    </source>
</reference>
<evidence type="ECO:0000313" key="2">
    <source>
        <dbReference type="Proteomes" id="UP000091857"/>
    </source>
</evidence>
<organism evidence="1 2">
    <name type="scientific">Manihot esculenta</name>
    <name type="common">Cassava</name>
    <name type="synonym">Jatropha manihot</name>
    <dbReference type="NCBI Taxonomy" id="3983"/>
    <lineage>
        <taxon>Eukaryota</taxon>
        <taxon>Viridiplantae</taxon>
        <taxon>Streptophyta</taxon>
        <taxon>Embryophyta</taxon>
        <taxon>Tracheophyta</taxon>
        <taxon>Spermatophyta</taxon>
        <taxon>Magnoliopsida</taxon>
        <taxon>eudicotyledons</taxon>
        <taxon>Gunneridae</taxon>
        <taxon>Pentapetalae</taxon>
        <taxon>rosids</taxon>
        <taxon>fabids</taxon>
        <taxon>Malpighiales</taxon>
        <taxon>Euphorbiaceae</taxon>
        <taxon>Crotonoideae</taxon>
        <taxon>Manihoteae</taxon>
        <taxon>Manihot</taxon>
    </lineage>
</organism>
<keyword evidence="2" id="KW-1185">Reference proteome</keyword>
<name>A0ACB7H0A8_MANES</name>
<comment type="caution">
    <text evidence="1">The sequence shown here is derived from an EMBL/GenBank/DDBJ whole genome shotgun (WGS) entry which is preliminary data.</text>
</comment>
<dbReference type="EMBL" id="CM004396">
    <property type="protein sequence ID" value="KAG8645982.1"/>
    <property type="molecule type" value="Genomic_DNA"/>
</dbReference>
<proteinExistence type="predicted"/>
<sequence length="158" mass="17424">MLSSSPISLPQSNGRNLISFNSNQFPLKLSTQNYPTWRAQVLHVLRGHNLMGYVDKSLPPPPAFTQVGEENTTKEIANPDYEFWVCQDQLILAAIIASTNFSAMHVLSSATTLAHAWKKLKNIAEDLALSDNPVSSVDLIVYVLNDIGLEFRDIAAAI</sequence>